<gene>
    <name evidence="1" type="ORF">QCN29_35025</name>
</gene>
<dbReference type="RefSeq" id="WP_279933250.1">
    <property type="nucleotide sequence ID" value="NZ_JARWBG010000088.1"/>
</dbReference>
<organism evidence="1 2">
    <name type="scientific">Streptomyces chengmaiensis</name>
    <dbReference type="NCBI Taxonomy" id="3040919"/>
    <lineage>
        <taxon>Bacteria</taxon>
        <taxon>Bacillati</taxon>
        <taxon>Actinomycetota</taxon>
        <taxon>Actinomycetes</taxon>
        <taxon>Kitasatosporales</taxon>
        <taxon>Streptomycetaceae</taxon>
        <taxon>Streptomyces</taxon>
    </lineage>
</organism>
<accession>A0ABT6I0G3</accession>
<sequence length="91" mass="10216">MSDTPNRDFSQLEGGDELQAADIVRDVVTWYNTQLATERRSPVPDEDRVEELKVGRQAALDDQQRLGTADPQETARIAALYAARLKELNES</sequence>
<protein>
    <submittedName>
        <fullName evidence="1">Uncharacterized protein</fullName>
    </submittedName>
</protein>
<dbReference type="Proteomes" id="UP001223144">
    <property type="component" value="Unassembled WGS sequence"/>
</dbReference>
<evidence type="ECO:0000313" key="2">
    <source>
        <dbReference type="Proteomes" id="UP001223144"/>
    </source>
</evidence>
<dbReference type="EMBL" id="JARWBG010000088">
    <property type="protein sequence ID" value="MDH2393879.1"/>
    <property type="molecule type" value="Genomic_DNA"/>
</dbReference>
<name>A0ABT6I0G3_9ACTN</name>
<reference evidence="1 2" key="1">
    <citation type="submission" date="2023-04" db="EMBL/GenBank/DDBJ databases">
        <title>Streptomyces chengmaiensis sp. nov. isolated from the stem of mangrove plant in Hainan.</title>
        <authorList>
            <person name="Huang X."/>
            <person name="Zhou S."/>
            <person name="Chu X."/>
            <person name="Xie Y."/>
            <person name="Lin Y."/>
        </authorList>
    </citation>
    <scope>NUCLEOTIDE SEQUENCE [LARGE SCALE GENOMIC DNA]</scope>
    <source>
        <strain evidence="1 2">HNM0663</strain>
    </source>
</reference>
<proteinExistence type="predicted"/>
<evidence type="ECO:0000313" key="1">
    <source>
        <dbReference type="EMBL" id="MDH2393879.1"/>
    </source>
</evidence>
<keyword evidence="2" id="KW-1185">Reference proteome</keyword>
<comment type="caution">
    <text evidence="1">The sequence shown here is derived from an EMBL/GenBank/DDBJ whole genome shotgun (WGS) entry which is preliminary data.</text>
</comment>